<evidence type="ECO:0000313" key="2">
    <source>
        <dbReference type="RefSeq" id="XP_039119159.1"/>
    </source>
</evidence>
<dbReference type="SUPFAM" id="SSF54626">
    <property type="entry name" value="Chalcone isomerase"/>
    <property type="match status" value="1"/>
</dbReference>
<proteinExistence type="predicted"/>
<dbReference type="Proteomes" id="UP001515500">
    <property type="component" value="Unplaced"/>
</dbReference>
<dbReference type="Gene3D" id="3.50.70.10">
    <property type="match status" value="1"/>
</dbReference>
<dbReference type="GeneID" id="120255391"/>
<gene>
    <name evidence="2" type="primary">LOC120255391</name>
</gene>
<reference evidence="2" key="1">
    <citation type="submission" date="2025-08" db="UniProtKB">
        <authorList>
            <consortium name="RefSeq"/>
        </authorList>
    </citation>
    <scope>IDENTIFICATION</scope>
</reference>
<dbReference type="AlphaFoldDB" id="A0AB40AX98"/>
<protein>
    <submittedName>
        <fullName evidence="2">Fatty-acid-binding protein 1-like</fullName>
    </submittedName>
</protein>
<evidence type="ECO:0000313" key="1">
    <source>
        <dbReference type="Proteomes" id="UP001515500"/>
    </source>
</evidence>
<dbReference type="RefSeq" id="XP_039119159.1">
    <property type="nucleotide sequence ID" value="XM_039263225.1"/>
</dbReference>
<dbReference type="PANTHER" id="PTHR47589:SF4">
    <property type="entry name" value="FATTY-ACID-BINDING PROTEIN 1-LIKE"/>
    <property type="match status" value="1"/>
</dbReference>
<accession>A0AB40AX98</accession>
<dbReference type="GO" id="GO:0009570">
    <property type="term" value="C:chloroplast stroma"/>
    <property type="evidence" value="ECO:0007669"/>
    <property type="project" value="TreeGrafter"/>
</dbReference>
<dbReference type="GO" id="GO:0016872">
    <property type="term" value="F:intramolecular lyase activity"/>
    <property type="evidence" value="ECO:0007669"/>
    <property type="project" value="InterPro"/>
</dbReference>
<dbReference type="GO" id="GO:0005504">
    <property type="term" value="F:fatty acid binding"/>
    <property type="evidence" value="ECO:0007669"/>
    <property type="project" value="TreeGrafter"/>
</dbReference>
<dbReference type="InterPro" id="IPR044228">
    <property type="entry name" value="FAP1"/>
</dbReference>
<dbReference type="GO" id="GO:0006631">
    <property type="term" value="P:fatty acid metabolic process"/>
    <property type="evidence" value="ECO:0007669"/>
    <property type="project" value="TreeGrafter"/>
</dbReference>
<dbReference type="InterPro" id="IPR036298">
    <property type="entry name" value="Chalcone_isomerase_sf"/>
</dbReference>
<dbReference type="PANTHER" id="PTHR47589">
    <property type="entry name" value="FATTY-ACID-BINDING PROTEIN 1"/>
    <property type="match status" value="1"/>
</dbReference>
<sequence length="108" mass="12370">MVRLVIVFGGFAMSMVRKNFDEGLGSSIKKLNGGQKNDELDSIKLPSKSIIEITRLPEFVLQTKIKDEMVCQVESEMLCRAYFHMYLGDDPFDKEAKDKFGERLLTIF</sequence>
<dbReference type="InterPro" id="IPR016088">
    <property type="entry name" value="Chalcone_isomerase_3-sand"/>
</dbReference>
<keyword evidence="1" id="KW-1185">Reference proteome</keyword>
<organism evidence="1 2">
    <name type="scientific">Dioscorea cayennensis subsp. rotundata</name>
    <name type="common">White Guinea yam</name>
    <name type="synonym">Dioscorea rotundata</name>
    <dbReference type="NCBI Taxonomy" id="55577"/>
    <lineage>
        <taxon>Eukaryota</taxon>
        <taxon>Viridiplantae</taxon>
        <taxon>Streptophyta</taxon>
        <taxon>Embryophyta</taxon>
        <taxon>Tracheophyta</taxon>
        <taxon>Spermatophyta</taxon>
        <taxon>Magnoliopsida</taxon>
        <taxon>Liliopsida</taxon>
        <taxon>Dioscoreales</taxon>
        <taxon>Dioscoreaceae</taxon>
        <taxon>Dioscorea</taxon>
    </lineage>
</organism>
<name>A0AB40AX98_DIOCR</name>